<evidence type="ECO:0000313" key="2">
    <source>
        <dbReference type="EMBL" id="KAG5652139.1"/>
    </source>
</evidence>
<dbReference type="Proteomes" id="UP000717328">
    <property type="component" value="Unassembled WGS sequence"/>
</dbReference>
<evidence type="ECO:0000313" key="3">
    <source>
        <dbReference type="Proteomes" id="UP000717328"/>
    </source>
</evidence>
<comment type="caution">
    <text evidence="2">The sequence shown here is derived from an EMBL/GenBank/DDBJ whole genome shotgun (WGS) entry which is preliminary data.</text>
</comment>
<dbReference type="OrthoDB" id="6105938at2759"/>
<feature type="region of interest" description="Disordered" evidence="1">
    <location>
        <begin position="157"/>
        <end position="187"/>
    </location>
</feature>
<dbReference type="AlphaFoldDB" id="A0A9P7KJK9"/>
<reference evidence="2" key="2">
    <citation type="submission" date="2021-10" db="EMBL/GenBank/DDBJ databases">
        <title>Phylogenomics reveals ancestral predisposition of the termite-cultivated fungus Termitomyces towards a domesticated lifestyle.</title>
        <authorList>
            <person name="Auxier B."/>
            <person name="Grum-Grzhimaylo A."/>
            <person name="Cardenas M.E."/>
            <person name="Lodge J.D."/>
            <person name="Laessoe T."/>
            <person name="Pedersen O."/>
            <person name="Smith M.E."/>
            <person name="Kuyper T.W."/>
            <person name="Franco-Molano E.A."/>
            <person name="Baroni T.J."/>
            <person name="Aanen D.K."/>
        </authorList>
    </citation>
    <scope>NUCLEOTIDE SEQUENCE</scope>
    <source>
        <strain evidence="2">D49</strain>
    </source>
</reference>
<keyword evidence="3" id="KW-1185">Reference proteome</keyword>
<dbReference type="PANTHER" id="PTHR38846">
    <property type="entry name" value="C3H1-TYPE DOMAIN-CONTAINING PROTEIN"/>
    <property type="match status" value="1"/>
</dbReference>
<name>A0A9P7KJK9_9AGAR</name>
<organism evidence="2 3">
    <name type="scientific">Sphagnurus paluster</name>
    <dbReference type="NCBI Taxonomy" id="117069"/>
    <lineage>
        <taxon>Eukaryota</taxon>
        <taxon>Fungi</taxon>
        <taxon>Dikarya</taxon>
        <taxon>Basidiomycota</taxon>
        <taxon>Agaricomycotina</taxon>
        <taxon>Agaricomycetes</taxon>
        <taxon>Agaricomycetidae</taxon>
        <taxon>Agaricales</taxon>
        <taxon>Tricholomatineae</taxon>
        <taxon>Lyophyllaceae</taxon>
        <taxon>Sphagnurus</taxon>
    </lineage>
</organism>
<reference evidence="2" key="1">
    <citation type="submission" date="2021-02" db="EMBL/GenBank/DDBJ databases">
        <authorList>
            <person name="Nieuwenhuis M."/>
            <person name="Van De Peppel L.J.J."/>
        </authorList>
    </citation>
    <scope>NUCLEOTIDE SEQUENCE</scope>
    <source>
        <strain evidence="2">D49</strain>
    </source>
</reference>
<dbReference type="EMBL" id="JABCKI010000157">
    <property type="protein sequence ID" value="KAG5652139.1"/>
    <property type="molecule type" value="Genomic_DNA"/>
</dbReference>
<gene>
    <name evidence="2" type="ORF">H0H81_006158</name>
</gene>
<protein>
    <submittedName>
        <fullName evidence="2">Uncharacterized protein</fullName>
    </submittedName>
</protein>
<dbReference type="PANTHER" id="PTHR38846:SF1">
    <property type="entry name" value="C3H1-TYPE DOMAIN-CONTAINING PROTEIN"/>
    <property type="match status" value="1"/>
</dbReference>
<accession>A0A9P7KJK9</accession>
<feature type="compositionally biased region" description="Basic residues" evidence="1">
    <location>
        <begin position="176"/>
        <end position="187"/>
    </location>
</feature>
<proteinExistence type="predicted"/>
<evidence type="ECO:0000256" key="1">
    <source>
        <dbReference type="SAM" id="MobiDB-lite"/>
    </source>
</evidence>
<sequence>MAETAAAYLDIYFAAYSSEEFIYDHTQPAWDEFNRLSRLLGWDNNLKNEKRQLFKEALVRAFNRRFGMDEYDLTSWQYLYRVLKKPIPGDITTCHEAIQGIYVNLVDLVDLPDSEDAITLFNTERDLSKYTKRTKKFFPLNSSRAGGLLSHLLRKILNPPTPEGEEPEGTQPAAAGRRRRRRRKKKQ</sequence>